<dbReference type="InterPro" id="IPR000847">
    <property type="entry name" value="LysR_HTH_N"/>
</dbReference>
<keyword evidence="2" id="KW-0805">Transcription regulation</keyword>
<dbReference type="RefSeq" id="WP_114882408.1">
    <property type="nucleotide sequence ID" value="NZ_CP029608.1"/>
</dbReference>
<dbReference type="EMBL" id="CP029608">
    <property type="protein sequence ID" value="AXI61225.1"/>
    <property type="molecule type" value="Genomic_DNA"/>
</dbReference>
<dbReference type="InterPro" id="IPR036390">
    <property type="entry name" value="WH_DNA-bd_sf"/>
</dbReference>
<accession>A0A345RPK9</accession>
<keyword evidence="3" id="KW-0238">DNA-binding</keyword>
<name>A0A345RPK9_9PSED</name>
<dbReference type="InterPro" id="IPR036388">
    <property type="entry name" value="WH-like_DNA-bd_sf"/>
</dbReference>
<evidence type="ECO:0000259" key="5">
    <source>
        <dbReference type="PROSITE" id="PS50931"/>
    </source>
</evidence>
<dbReference type="Gene3D" id="1.10.10.10">
    <property type="entry name" value="Winged helix-like DNA-binding domain superfamily/Winged helix DNA-binding domain"/>
    <property type="match status" value="1"/>
</dbReference>
<dbReference type="InterPro" id="IPR050389">
    <property type="entry name" value="LysR-type_TF"/>
</dbReference>
<dbReference type="Proteomes" id="UP000253720">
    <property type="component" value="Chromosome"/>
</dbReference>
<dbReference type="Pfam" id="PF00126">
    <property type="entry name" value="HTH_1"/>
    <property type="match status" value="1"/>
</dbReference>
<evidence type="ECO:0000256" key="3">
    <source>
        <dbReference type="ARBA" id="ARBA00023125"/>
    </source>
</evidence>
<keyword evidence="7" id="KW-1185">Reference proteome</keyword>
<protein>
    <submittedName>
        <fullName evidence="6">LysR family transcriptional regulator</fullName>
    </submittedName>
</protein>
<gene>
    <name evidence="6" type="ORF">DLD99_12325</name>
</gene>
<keyword evidence="4" id="KW-0804">Transcription</keyword>
<dbReference type="AlphaFoldDB" id="A0A345RPK9"/>
<dbReference type="Pfam" id="PF03466">
    <property type="entry name" value="LysR_substrate"/>
    <property type="match status" value="1"/>
</dbReference>
<evidence type="ECO:0000256" key="2">
    <source>
        <dbReference type="ARBA" id="ARBA00023015"/>
    </source>
</evidence>
<dbReference type="PANTHER" id="PTHR30118:SF15">
    <property type="entry name" value="TRANSCRIPTIONAL REGULATORY PROTEIN"/>
    <property type="match status" value="1"/>
</dbReference>
<dbReference type="GO" id="GO:0003677">
    <property type="term" value="F:DNA binding"/>
    <property type="evidence" value="ECO:0007669"/>
    <property type="project" value="UniProtKB-KW"/>
</dbReference>
<dbReference type="PROSITE" id="PS50931">
    <property type="entry name" value="HTH_LYSR"/>
    <property type="match status" value="1"/>
</dbReference>
<dbReference type="SUPFAM" id="SSF53850">
    <property type="entry name" value="Periplasmic binding protein-like II"/>
    <property type="match status" value="1"/>
</dbReference>
<evidence type="ECO:0000256" key="4">
    <source>
        <dbReference type="ARBA" id="ARBA00023163"/>
    </source>
</evidence>
<evidence type="ECO:0000313" key="7">
    <source>
        <dbReference type="Proteomes" id="UP000253720"/>
    </source>
</evidence>
<comment type="similarity">
    <text evidence="1">Belongs to the LysR transcriptional regulatory family.</text>
</comment>
<dbReference type="SUPFAM" id="SSF46785">
    <property type="entry name" value="Winged helix' DNA-binding domain"/>
    <property type="match status" value="1"/>
</dbReference>
<reference evidence="6 7" key="1">
    <citation type="submission" date="2018-05" db="EMBL/GenBank/DDBJ databases">
        <title>Complete genome sequence of Pseudomonas kribbensis 46-2(T).</title>
        <authorList>
            <person name="Jeong H."/>
            <person name="Lee S.-G."/>
            <person name="Rha E."/>
            <person name="Kim H."/>
        </authorList>
    </citation>
    <scope>NUCLEOTIDE SEQUENCE [LARGE SCALE GENOMIC DNA]</scope>
    <source>
        <strain evidence="6 7">46-2</strain>
    </source>
</reference>
<organism evidence="6 7">
    <name type="scientific">Pseudomonas kribbensis</name>
    <dbReference type="NCBI Taxonomy" id="1628086"/>
    <lineage>
        <taxon>Bacteria</taxon>
        <taxon>Pseudomonadati</taxon>
        <taxon>Pseudomonadota</taxon>
        <taxon>Gammaproteobacteria</taxon>
        <taxon>Pseudomonadales</taxon>
        <taxon>Pseudomonadaceae</taxon>
        <taxon>Pseudomonas</taxon>
    </lineage>
</organism>
<proteinExistence type="inferred from homology"/>
<evidence type="ECO:0000256" key="1">
    <source>
        <dbReference type="ARBA" id="ARBA00009437"/>
    </source>
</evidence>
<evidence type="ECO:0000313" key="6">
    <source>
        <dbReference type="EMBL" id="AXI61225.1"/>
    </source>
</evidence>
<dbReference type="GO" id="GO:0003700">
    <property type="term" value="F:DNA-binding transcription factor activity"/>
    <property type="evidence" value="ECO:0007669"/>
    <property type="project" value="InterPro"/>
</dbReference>
<dbReference type="KEGG" id="pke:DLD99_12325"/>
<dbReference type="Gene3D" id="3.40.190.10">
    <property type="entry name" value="Periplasmic binding protein-like II"/>
    <property type="match status" value="2"/>
</dbReference>
<dbReference type="PANTHER" id="PTHR30118">
    <property type="entry name" value="HTH-TYPE TRANSCRIPTIONAL REGULATOR LEUO-RELATED"/>
    <property type="match status" value="1"/>
</dbReference>
<sequence>MSNALPNCDVQLIRTLYTLLTECSVSRTAELLGQTQPAISVALRRLRELTGDQLLVRSGSRMVLTAHGLTLIEPVSQALNGIEQILHPVDLFDPATTRQTFRISTPDYLSVFFVPAIIERFYAQAPFATLELKHLQAEGGYSRGLEDGFLDLVIGNWRTPAEHLHLQPLCDDDLVCLMREEHPIPQGGLTPEAYAEADHLAVMTHNASGQGTIGAELAKSGLVRRVKTTLPYFCIAPYVLVKSNLVFTTTRSFAKHYTELLPLRIEPFPVPAQPLRYYQLWHARKHRSQASKWLRSVVLAAARAIASEPLMPMTQDRGL</sequence>
<dbReference type="InterPro" id="IPR005119">
    <property type="entry name" value="LysR_subst-bd"/>
</dbReference>
<feature type="domain" description="HTH lysR-type" evidence="5">
    <location>
        <begin position="9"/>
        <end position="65"/>
    </location>
</feature>